<accession>A0A1Y0EKY3</accession>
<evidence type="ECO:0000313" key="3">
    <source>
        <dbReference type="Proteomes" id="UP000196138"/>
    </source>
</evidence>
<dbReference type="AlphaFoldDB" id="A0A1Y0EKY3"/>
<evidence type="ECO:0000313" key="2">
    <source>
        <dbReference type="EMBL" id="ARU04078.1"/>
    </source>
</evidence>
<evidence type="ECO:0000256" key="1">
    <source>
        <dbReference type="SAM" id="MobiDB-lite"/>
    </source>
</evidence>
<reference evidence="2 3" key="1">
    <citation type="submission" date="2017-05" db="EMBL/GenBank/DDBJ databases">
        <authorList>
            <person name="Song R."/>
            <person name="Chenine A.L."/>
            <person name="Ruprecht R.M."/>
        </authorList>
    </citation>
    <scope>NUCLEOTIDE SEQUENCE [LARGE SCALE GENOMIC DNA]</scope>
    <source>
        <strain evidence="2 3">DSM 26136</strain>
    </source>
</reference>
<keyword evidence="3" id="KW-1185">Reference proteome</keyword>
<feature type="region of interest" description="Disordered" evidence="1">
    <location>
        <begin position="95"/>
        <end position="147"/>
    </location>
</feature>
<dbReference type="KEGG" id="cser:CCO03_04775"/>
<protein>
    <submittedName>
        <fullName evidence="2">Uncharacterized protein</fullName>
    </submittedName>
</protein>
<organism evidence="2 3">
    <name type="scientific">Comamonas serinivorans</name>
    <dbReference type="NCBI Taxonomy" id="1082851"/>
    <lineage>
        <taxon>Bacteria</taxon>
        <taxon>Pseudomonadati</taxon>
        <taxon>Pseudomonadota</taxon>
        <taxon>Betaproteobacteria</taxon>
        <taxon>Burkholderiales</taxon>
        <taxon>Comamonadaceae</taxon>
        <taxon>Comamonas</taxon>
    </lineage>
</organism>
<proteinExistence type="predicted"/>
<feature type="compositionally biased region" description="Low complexity" evidence="1">
    <location>
        <begin position="100"/>
        <end position="135"/>
    </location>
</feature>
<gene>
    <name evidence="2" type="ORF">CCO03_04775</name>
</gene>
<sequence>MVLTLPWSAAQADGVAAGHVPTRMQMCQHELQALPAEQRPSEFKACLQRRAKAEAAIERDCRRSSNAVQGESTKHTTQLRREAMRNCLANGLSRPYAELPVGGTRPAARAATAPAPARKPAQPAVVPAANSASPRPVQPAAGESSAR</sequence>
<dbReference type="EMBL" id="CP021455">
    <property type="protein sequence ID" value="ARU04078.1"/>
    <property type="molecule type" value="Genomic_DNA"/>
</dbReference>
<dbReference type="Proteomes" id="UP000196138">
    <property type="component" value="Chromosome"/>
</dbReference>
<name>A0A1Y0EKY3_9BURK</name>